<protein>
    <submittedName>
        <fullName evidence="1">Uncharacterized protein</fullName>
    </submittedName>
</protein>
<evidence type="ECO:0000313" key="2">
    <source>
        <dbReference type="Proteomes" id="UP000769157"/>
    </source>
</evidence>
<reference evidence="1" key="2">
    <citation type="submission" date="2021-01" db="EMBL/GenBank/DDBJ databases">
        <authorList>
            <person name="Schikora-Tamarit M.A."/>
        </authorList>
    </citation>
    <scope>NUCLEOTIDE SEQUENCE</scope>
    <source>
        <strain evidence="1">CBS6075</strain>
    </source>
</reference>
<proteinExistence type="predicted"/>
<sequence length="176" mass="19059">MNFCASSALWYTRALTPWPIQSFNALNTLMLSKTVLENGSSSYSSSSTSKSPDSLSKNCNCNCFNASNSMLNNEKNPKTLTLRSKTCFIFGASLNQLKMNDSNAPASIRVCTHTFGFTTSPEITTPSKEILKLSDECIVSSKDSFSRIVCTKRPQYGATDDLSSVSTKVDANSSAA</sequence>
<name>A0A9P8NVY4_9ASCO</name>
<evidence type="ECO:0000313" key="1">
    <source>
        <dbReference type="EMBL" id="KAH3660206.1"/>
    </source>
</evidence>
<accession>A0A9P8NVY4</accession>
<dbReference type="EMBL" id="JAEUBE010000511">
    <property type="protein sequence ID" value="KAH3660206.1"/>
    <property type="molecule type" value="Genomic_DNA"/>
</dbReference>
<dbReference type="GeneID" id="70239375"/>
<dbReference type="AlphaFoldDB" id="A0A9P8NVY4"/>
<comment type="caution">
    <text evidence="1">The sequence shown here is derived from an EMBL/GenBank/DDBJ whole genome shotgun (WGS) entry which is preliminary data.</text>
</comment>
<gene>
    <name evidence="1" type="ORF">OGAPHI_007411</name>
</gene>
<dbReference type="RefSeq" id="XP_046057917.1">
    <property type="nucleotide sequence ID" value="XM_046208805.1"/>
</dbReference>
<dbReference type="Proteomes" id="UP000769157">
    <property type="component" value="Unassembled WGS sequence"/>
</dbReference>
<reference evidence="1" key="1">
    <citation type="journal article" date="2021" name="Open Biol.">
        <title>Shared evolutionary footprints suggest mitochondrial oxidative damage underlies multiple complex I losses in fungi.</title>
        <authorList>
            <person name="Schikora-Tamarit M.A."/>
            <person name="Marcet-Houben M."/>
            <person name="Nosek J."/>
            <person name="Gabaldon T."/>
        </authorList>
    </citation>
    <scope>NUCLEOTIDE SEQUENCE</scope>
    <source>
        <strain evidence="1">CBS6075</strain>
    </source>
</reference>
<organism evidence="1 2">
    <name type="scientific">Ogataea philodendri</name>
    <dbReference type="NCBI Taxonomy" id="1378263"/>
    <lineage>
        <taxon>Eukaryota</taxon>
        <taxon>Fungi</taxon>
        <taxon>Dikarya</taxon>
        <taxon>Ascomycota</taxon>
        <taxon>Saccharomycotina</taxon>
        <taxon>Pichiomycetes</taxon>
        <taxon>Pichiales</taxon>
        <taxon>Pichiaceae</taxon>
        <taxon>Ogataea</taxon>
    </lineage>
</organism>
<keyword evidence="2" id="KW-1185">Reference proteome</keyword>